<reference evidence="1" key="1">
    <citation type="journal article" date="2022" name="bioRxiv">
        <title>Sequencing and chromosome-scale assembly of the giantPleurodeles waltlgenome.</title>
        <authorList>
            <person name="Brown T."/>
            <person name="Elewa A."/>
            <person name="Iarovenko S."/>
            <person name="Subramanian E."/>
            <person name="Araus A.J."/>
            <person name="Petzold A."/>
            <person name="Susuki M."/>
            <person name="Suzuki K.-i.T."/>
            <person name="Hayashi T."/>
            <person name="Toyoda A."/>
            <person name="Oliveira C."/>
            <person name="Osipova E."/>
            <person name="Leigh N.D."/>
            <person name="Simon A."/>
            <person name="Yun M.H."/>
        </authorList>
    </citation>
    <scope>NUCLEOTIDE SEQUENCE</scope>
    <source>
        <strain evidence="1">20211129_DDA</strain>
        <tissue evidence="1">Liver</tissue>
    </source>
</reference>
<evidence type="ECO:0000313" key="2">
    <source>
        <dbReference type="Proteomes" id="UP001066276"/>
    </source>
</evidence>
<gene>
    <name evidence="1" type="ORF">NDU88_005151</name>
</gene>
<proteinExistence type="predicted"/>
<protein>
    <submittedName>
        <fullName evidence="1">Uncharacterized protein</fullName>
    </submittedName>
</protein>
<keyword evidence="2" id="KW-1185">Reference proteome</keyword>
<dbReference type="EMBL" id="JANPWB010000007">
    <property type="protein sequence ID" value="KAJ1173315.1"/>
    <property type="molecule type" value="Genomic_DNA"/>
</dbReference>
<dbReference type="Proteomes" id="UP001066276">
    <property type="component" value="Chromosome 4_1"/>
</dbReference>
<accession>A0AAV7TA57</accession>
<name>A0AAV7TA57_PLEWA</name>
<comment type="caution">
    <text evidence="1">The sequence shown here is derived from an EMBL/GenBank/DDBJ whole genome shotgun (WGS) entry which is preliminary data.</text>
</comment>
<sequence length="111" mass="12520">MFAKSCLSKAPFARRKPAMKINHLKVLARDRKIHLSITTKKEDLVKAPKAWEEARRAQAQLVEQIIPDSGDEEGGREFLEEEVKGANESVAPFKAYFSISEEEEIHVIEGA</sequence>
<evidence type="ECO:0000313" key="1">
    <source>
        <dbReference type="EMBL" id="KAJ1173315.1"/>
    </source>
</evidence>
<dbReference type="AlphaFoldDB" id="A0AAV7TA57"/>
<organism evidence="1 2">
    <name type="scientific">Pleurodeles waltl</name>
    <name type="common">Iberian ribbed newt</name>
    <dbReference type="NCBI Taxonomy" id="8319"/>
    <lineage>
        <taxon>Eukaryota</taxon>
        <taxon>Metazoa</taxon>
        <taxon>Chordata</taxon>
        <taxon>Craniata</taxon>
        <taxon>Vertebrata</taxon>
        <taxon>Euteleostomi</taxon>
        <taxon>Amphibia</taxon>
        <taxon>Batrachia</taxon>
        <taxon>Caudata</taxon>
        <taxon>Salamandroidea</taxon>
        <taxon>Salamandridae</taxon>
        <taxon>Pleurodelinae</taxon>
        <taxon>Pleurodeles</taxon>
    </lineage>
</organism>